<organism evidence="1">
    <name type="scientific">marine metagenome</name>
    <dbReference type="NCBI Taxonomy" id="408172"/>
    <lineage>
        <taxon>unclassified sequences</taxon>
        <taxon>metagenomes</taxon>
        <taxon>ecological metagenomes</taxon>
    </lineage>
</organism>
<accession>A0A382HS07</accession>
<dbReference type="InterPro" id="IPR039556">
    <property type="entry name" value="ICL/PEPM"/>
</dbReference>
<dbReference type="AlphaFoldDB" id="A0A382HS07"/>
<name>A0A382HS07_9ZZZZ</name>
<dbReference type="PANTHER" id="PTHR42905:SF5">
    <property type="entry name" value="CARBOXYVINYL-CARBOXYPHOSPHONATE PHOSPHORYLMUTASE, CHLOROPLASTIC"/>
    <property type="match status" value="1"/>
</dbReference>
<dbReference type="PROSITE" id="PS00161">
    <property type="entry name" value="ISOCITRATE_LYASE"/>
    <property type="match status" value="1"/>
</dbReference>
<dbReference type="InterPro" id="IPR015813">
    <property type="entry name" value="Pyrv/PenolPyrv_kinase-like_dom"/>
</dbReference>
<dbReference type="Gene3D" id="3.20.20.60">
    <property type="entry name" value="Phosphoenolpyruvate-binding domains"/>
    <property type="match status" value="1"/>
</dbReference>
<reference evidence="1" key="1">
    <citation type="submission" date="2018-05" db="EMBL/GenBank/DDBJ databases">
        <authorList>
            <person name="Lanie J.A."/>
            <person name="Ng W.-L."/>
            <person name="Kazmierczak K.M."/>
            <person name="Andrzejewski T.M."/>
            <person name="Davidsen T.M."/>
            <person name="Wayne K.J."/>
            <person name="Tettelin H."/>
            <person name="Glass J.I."/>
            <person name="Rusch D."/>
            <person name="Podicherti R."/>
            <person name="Tsui H.-C.T."/>
            <person name="Winkler M.E."/>
        </authorList>
    </citation>
    <scope>NUCLEOTIDE SEQUENCE</scope>
</reference>
<dbReference type="InterPro" id="IPR040442">
    <property type="entry name" value="Pyrv_kinase-like_dom_sf"/>
</dbReference>
<evidence type="ECO:0000313" key="1">
    <source>
        <dbReference type="EMBL" id="SVB89949.1"/>
    </source>
</evidence>
<evidence type="ECO:0008006" key="2">
    <source>
        <dbReference type="Google" id="ProtNLM"/>
    </source>
</evidence>
<protein>
    <recommendedName>
        <fullName evidence="2">Carboxyvinyl-carboxyphosphonate phosphorylmutase</fullName>
    </recommendedName>
</protein>
<dbReference type="SUPFAM" id="SSF51621">
    <property type="entry name" value="Phosphoenolpyruvate/pyruvate domain"/>
    <property type="match status" value="1"/>
</dbReference>
<proteinExistence type="predicted"/>
<dbReference type="Pfam" id="PF13714">
    <property type="entry name" value="PEP_mutase"/>
    <property type="match status" value="1"/>
</dbReference>
<gene>
    <name evidence="1" type="ORF">METZ01_LOCUS242803</name>
</gene>
<sequence length="191" mass="20026">MPNVDILRDIIGSPGCAVAPGAYDPWSARLIEQAGFPLCYLTGFGASASHLGAPDIGLMTGSEMAGLAGRIAAAVSIPVIADADTGYGNVLNVRRTVNEYRRAGVAAIQLEDQELPKRCGHLEGKTVVEAEEMVAKIRAAKDESGGDLLIVARTDARAVLGLDEALARGQAYHEAGADILFVEAPRDLDEL</sequence>
<dbReference type="CDD" id="cd00377">
    <property type="entry name" value="ICL_PEPM"/>
    <property type="match status" value="1"/>
</dbReference>
<dbReference type="PANTHER" id="PTHR42905">
    <property type="entry name" value="PHOSPHOENOLPYRUVATE CARBOXYLASE"/>
    <property type="match status" value="1"/>
</dbReference>
<dbReference type="GO" id="GO:0016833">
    <property type="term" value="F:oxo-acid-lyase activity"/>
    <property type="evidence" value="ECO:0007669"/>
    <property type="project" value="UniProtKB-ARBA"/>
</dbReference>
<dbReference type="EMBL" id="UINC01062894">
    <property type="protein sequence ID" value="SVB89949.1"/>
    <property type="molecule type" value="Genomic_DNA"/>
</dbReference>
<feature type="non-terminal residue" evidence="1">
    <location>
        <position position="191"/>
    </location>
</feature>
<dbReference type="InterPro" id="IPR018523">
    <property type="entry name" value="Isocitrate_lyase_ph_CS"/>
</dbReference>